<keyword evidence="2" id="KW-1185">Reference proteome</keyword>
<feature type="non-terminal residue" evidence="1">
    <location>
        <position position="332"/>
    </location>
</feature>
<name>A0ACC1LVH3_9FUNG</name>
<protein>
    <submittedName>
        <fullName evidence="1">Uncharacterized protein</fullName>
    </submittedName>
</protein>
<gene>
    <name evidence="1" type="ORF">IWW38_005348</name>
</gene>
<sequence>MFSPNSDVAKSPAAPHLVVANTEIVTDLDNYDEAIVRLAKRTKALYFTQHNCRLTWGLTVCRRNTRAYVFGGDGAWSSSDIDVASASGRQAFISLLVNWSLCSVDRLGFDPSIRYAFDNDSNRPYFEIDVHEKNASTGKVASRTYFSDRCTGVAATSLTGRHARYFAASDSFDTMCNPTVMIKDTWMPMTNRGRSGETGDERSILDALHAAFNSDSEVGDKFPQMVSTGPVYLCRGDEFVEDTAATALAGLLLDSKHATTAASSSNARGPSGRQHIRTVMKWAGDTISAADNPSQVVVAIADAMTALAATHKKCNIVHGNISDRAILFQMTA</sequence>
<organism evidence="1 2">
    <name type="scientific">Coemansia aciculifera</name>
    <dbReference type="NCBI Taxonomy" id="417176"/>
    <lineage>
        <taxon>Eukaryota</taxon>
        <taxon>Fungi</taxon>
        <taxon>Fungi incertae sedis</taxon>
        <taxon>Zoopagomycota</taxon>
        <taxon>Kickxellomycotina</taxon>
        <taxon>Kickxellomycetes</taxon>
        <taxon>Kickxellales</taxon>
        <taxon>Kickxellaceae</taxon>
        <taxon>Coemansia</taxon>
    </lineage>
</organism>
<proteinExistence type="predicted"/>
<accession>A0ACC1LVH3</accession>
<evidence type="ECO:0000313" key="1">
    <source>
        <dbReference type="EMBL" id="KAJ2885176.1"/>
    </source>
</evidence>
<dbReference type="Proteomes" id="UP001139981">
    <property type="component" value="Unassembled WGS sequence"/>
</dbReference>
<reference evidence="1" key="1">
    <citation type="submission" date="2022-07" db="EMBL/GenBank/DDBJ databases">
        <title>Phylogenomic reconstructions and comparative analyses of Kickxellomycotina fungi.</title>
        <authorList>
            <person name="Reynolds N.K."/>
            <person name="Stajich J.E."/>
            <person name="Barry K."/>
            <person name="Grigoriev I.V."/>
            <person name="Crous P."/>
            <person name="Smith M.E."/>
        </authorList>
    </citation>
    <scope>NUCLEOTIDE SEQUENCE</scope>
    <source>
        <strain evidence="1">CBS 190363</strain>
    </source>
</reference>
<evidence type="ECO:0000313" key="2">
    <source>
        <dbReference type="Proteomes" id="UP001139981"/>
    </source>
</evidence>
<dbReference type="EMBL" id="JANBVB010002445">
    <property type="protein sequence ID" value="KAJ2885176.1"/>
    <property type="molecule type" value="Genomic_DNA"/>
</dbReference>
<comment type="caution">
    <text evidence="1">The sequence shown here is derived from an EMBL/GenBank/DDBJ whole genome shotgun (WGS) entry which is preliminary data.</text>
</comment>